<gene>
    <name evidence="1" type="ORF">QVD17_19768</name>
</gene>
<sequence length="102" mass="11859">MPLRWFYFSNTDRSISFSDFMMLTEVEEQQSVLQRRTPVNLEEAEAMSIGQQKRVLESDLDWLLMTDQWPLAASAVILSSITSQFPVCVWLWLLGFRIGDLP</sequence>
<name>A0AAD8KKE6_TARER</name>
<dbReference type="Proteomes" id="UP001229421">
    <property type="component" value="Unassembled WGS sequence"/>
</dbReference>
<protein>
    <submittedName>
        <fullName evidence="1">Uncharacterized protein</fullName>
    </submittedName>
</protein>
<reference evidence="1" key="1">
    <citation type="journal article" date="2023" name="bioRxiv">
        <title>Improved chromosome-level genome assembly for marigold (Tagetes erecta).</title>
        <authorList>
            <person name="Jiang F."/>
            <person name="Yuan L."/>
            <person name="Wang S."/>
            <person name="Wang H."/>
            <person name="Xu D."/>
            <person name="Wang A."/>
            <person name="Fan W."/>
        </authorList>
    </citation>
    <scope>NUCLEOTIDE SEQUENCE</scope>
    <source>
        <strain evidence="1">WSJ</strain>
        <tissue evidence="1">Leaf</tissue>
    </source>
</reference>
<organism evidence="1 2">
    <name type="scientific">Tagetes erecta</name>
    <name type="common">African marigold</name>
    <dbReference type="NCBI Taxonomy" id="13708"/>
    <lineage>
        <taxon>Eukaryota</taxon>
        <taxon>Viridiplantae</taxon>
        <taxon>Streptophyta</taxon>
        <taxon>Embryophyta</taxon>
        <taxon>Tracheophyta</taxon>
        <taxon>Spermatophyta</taxon>
        <taxon>Magnoliopsida</taxon>
        <taxon>eudicotyledons</taxon>
        <taxon>Gunneridae</taxon>
        <taxon>Pentapetalae</taxon>
        <taxon>asterids</taxon>
        <taxon>campanulids</taxon>
        <taxon>Asterales</taxon>
        <taxon>Asteraceae</taxon>
        <taxon>Asteroideae</taxon>
        <taxon>Heliantheae alliance</taxon>
        <taxon>Tageteae</taxon>
        <taxon>Tagetes</taxon>
    </lineage>
</organism>
<dbReference type="EMBL" id="JAUHHV010000005">
    <property type="protein sequence ID" value="KAK1424438.1"/>
    <property type="molecule type" value="Genomic_DNA"/>
</dbReference>
<evidence type="ECO:0000313" key="1">
    <source>
        <dbReference type="EMBL" id="KAK1424438.1"/>
    </source>
</evidence>
<comment type="caution">
    <text evidence="1">The sequence shown here is derived from an EMBL/GenBank/DDBJ whole genome shotgun (WGS) entry which is preliminary data.</text>
</comment>
<proteinExistence type="predicted"/>
<accession>A0AAD8KKE6</accession>
<keyword evidence="2" id="KW-1185">Reference proteome</keyword>
<evidence type="ECO:0000313" key="2">
    <source>
        <dbReference type="Proteomes" id="UP001229421"/>
    </source>
</evidence>
<dbReference type="AlphaFoldDB" id="A0AAD8KKE6"/>